<keyword evidence="3" id="KW-1185">Reference proteome</keyword>
<dbReference type="Proteomes" id="UP001589836">
    <property type="component" value="Unassembled WGS sequence"/>
</dbReference>
<evidence type="ECO:0000259" key="1">
    <source>
        <dbReference type="Pfam" id="PF07872"/>
    </source>
</evidence>
<proteinExistence type="predicted"/>
<reference evidence="2 3" key="1">
    <citation type="submission" date="2024-09" db="EMBL/GenBank/DDBJ databases">
        <authorList>
            <person name="Sun Q."/>
            <person name="Mori K."/>
        </authorList>
    </citation>
    <scope>NUCLEOTIDE SEQUENCE [LARGE SCALE GENOMIC DNA]</scope>
    <source>
        <strain evidence="2 3">NCAIM B.02529</strain>
    </source>
</reference>
<protein>
    <submittedName>
        <fullName evidence="2">DUF1659 domain-containing protein</fullName>
    </submittedName>
</protein>
<dbReference type="EMBL" id="JBHLTP010000002">
    <property type="protein sequence ID" value="MFC0522208.1"/>
    <property type="molecule type" value="Genomic_DNA"/>
</dbReference>
<gene>
    <name evidence="2" type="ORF">ACFFGV_01215</name>
</gene>
<evidence type="ECO:0000313" key="2">
    <source>
        <dbReference type="EMBL" id="MFC0522208.1"/>
    </source>
</evidence>
<name>A0ABV6LIT2_9BACI</name>
<sequence length="72" mass="7994">MATSTVMNSQLQLVLENGTDEKGNPILKNKNFNNVKTDATPDQLWAVANALVALQQHPLYAVERNDSKELQN</sequence>
<accession>A0ABV6LIT2</accession>
<organism evidence="2 3">
    <name type="scientific">Pontibacillus salicampi</name>
    <dbReference type="NCBI Taxonomy" id="1449801"/>
    <lineage>
        <taxon>Bacteria</taxon>
        <taxon>Bacillati</taxon>
        <taxon>Bacillota</taxon>
        <taxon>Bacilli</taxon>
        <taxon>Bacillales</taxon>
        <taxon>Bacillaceae</taxon>
        <taxon>Pontibacillus</taxon>
    </lineage>
</organism>
<dbReference type="InterPro" id="IPR012454">
    <property type="entry name" value="DUF1659"/>
</dbReference>
<feature type="domain" description="DUF1659" evidence="1">
    <location>
        <begin position="2"/>
        <end position="72"/>
    </location>
</feature>
<dbReference type="RefSeq" id="WP_377344734.1">
    <property type="nucleotide sequence ID" value="NZ_JBHLTP010000002.1"/>
</dbReference>
<evidence type="ECO:0000313" key="3">
    <source>
        <dbReference type="Proteomes" id="UP001589836"/>
    </source>
</evidence>
<dbReference type="Pfam" id="PF07872">
    <property type="entry name" value="DUF1659"/>
    <property type="match status" value="1"/>
</dbReference>
<comment type="caution">
    <text evidence="2">The sequence shown here is derived from an EMBL/GenBank/DDBJ whole genome shotgun (WGS) entry which is preliminary data.</text>
</comment>